<evidence type="ECO:0008006" key="4">
    <source>
        <dbReference type="Google" id="ProtNLM"/>
    </source>
</evidence>
<proteinExistence type="predicted"/>
<keyword evidence="1" id="KW-0175">Coiled coil</keyword>
<organism evidence="2 3">
    <name type="scientific">Alternaria tenuissima</name>
    <dbReference type="NCBI Taxonomy" id="119927"/>
    <lineage>
        <taxon>Eukaryota</taxon>
        <taxon>Fungi</taxon>
        <taxon>Dikarya</taxon>
        <taxon>Ascomycota</taxon>
        <taxon>Pezizomycotina</taxon>
        <taxon>Dothideomycetes</taxon>
        <taxon>Pleosporomycetidae</taxon>
        <taxon>Pleosporales</taxon>
        <taxon>Pleosporineae</taxon>
        <taxon>Pleosporaceae</taxon>
        <taxon>Alternaria</taxon>
        <taxon>Alternaria sect. Alternaria</taxon>
        <taxon>Alternaria alternata complex</taxon>
    </lineage>
</organism>
<protein>
    <recommendedName>
        <fullName evidence="4">Fungal N-terminal domain-containing protein</fullName>
    </recommendedName>
</protein>
<keyword evidence="3" id="KW-1185">Reference proteome</keyword>
<name>A0ABY0FS79_9PLEO</name>
<evidence type="ECO:0000256" key="1">
    <source>
        <dbReference type="SAM" id="Coils"/>
    </source>
</evidence>
<sequence>MSGLEVIGGTAAVSQLLGQAITVIQKIQDARAKVHGASERLDSYQGQLDNLLSALRLVQDEPELQTSSIKKQVQEIISMGKELQRQLEAFAARMKRSKTKQYMHAFISGDRDEKGLENAMTQLDRAKADLTAMIVTTHVGLSGSMRTGFTAALAVVQRVDQNVQRVLGERLSMAAYLEERRLDEEEDNDTVPLTAEDIKALDFVDKVSWVNNEAFDDADMFNSDLVERQIHTPTERLYQGTKAHGTSTVVQGHADAAAVAAILKAKRG</sequence>
<dbReference type="Proteomes" id="UP000293195">
    <property type="component" value="Unassembled WGS sequence"/>
</dbReference>
<dbReference type="EMBL" id="PDXF01000106">
    <property type="protein sequence ID" value="RYN88156.1"/>
    <property type="molecule type" value="Genomic_DNA"/>
</dbReference>
<reference evidence="3" key="1">
    <citation type="journal article" date="2019" name="bioRxiv">
        <title>Genomics, evolutionary history and diagnostics of the Alternaria alternata species group including apple and Asian pear pathotypes.</title>
        <authorList>
            <person name="Armitage A.D."/>
            <person name="Cockerton H.M."/>
            <person name="Sreenivasaprasad S."/>
            <person name="Woodhall J.W."/>
            <person name="Lane C.R."/>
            <person name="Harrison R.J."/>
            <person name="Clarkson J.P."/>
        </authorList>
    </citation>
    <scope>NUCLEOTIDE SEQUENCE [LARGE SCALE GENOMIC DNA]</scope>
    <source>
        <strain evidence="3">FERA 635</strain>
    </source>
</reference>
<evidence type="ECO:0000313" key="2">
    <source>
        <dbReference type="EMBL" id="RYN88156.1"/>
    </source>
</evidence>
<feature type="coiled-coil region" evidence="1">
    <location>
        <begin position="27"/>
        <end position="61"/>
    </location>
</feature>
<gene>
    <name evidence="2" type="ORF">AA0119_g12091</name>
</gene>
<evidence type="ECO:0000313" key="3">
    <source>
        <dbReference type="Proteomes" id="UP000293195"/>
    </source>
</evidence>
<accession>A0ABY0FS79</accession>
<comment type="caution">
    <text evidence="2">The sequence shown here is derived from an EMBL/GenBank/DDBJ whole genome shotgun (WGS) entry which is preliminary data.</text>
</comment>